<dbReference type="Proteomes" id="UP001140293">
    <property type="component" value="Unassembled WGS sequence"/>
</dbReference>
<reference evidence="2" key="1">
    <citation type="submission" date="2020-07" db="EMBL/GenBank/DDBJ databases">
        <authorList>
            <person name="Pettersson B.M.F."/>
            <person name="Behra P.R.K."/>
            <person name="Ramesh M."/>
            <person name="Das S."/>
            <person name="Dasgupta S."/>
            <person name="Kirsebom L.A."/>
        </authorList>
    </citation>
    <scope>NUCLEOTIDE SEQUENCE</scope>
    <source>
        <strain evidence="2">DSM 44615</strain>
    </source>
</reference>
<dbReference type="SMART" id="SM01012">
    <property type="entry name" value="ANTAR"/>
    <property type="match status" value="1"/>
</dbReference>
<comment type="caution">
    <text evidence="2">The sequence shown here is derived from an EMBL/GenBank/DDBJ whole genome shotgun (WGS) entry which is preliminary data.</text>
</comment>
<evidence type="ECO:0000259" key="1">
    <source>
        <dbReference type="SMART" id="SM01012"/>
    </source>
</evidence>
<name>A0A9X3BUM0_9MYCO</name>
<sequence>MGYDIRTDSSRRVIDVAVGVLVGLRGCRDRAAFDELVSVVNRTGIGIGSIAGALVDLSVGESGQSSAHLEAFNAWGQLVANARLTPLSTA</sequence>
<reference evidence="2" key="2">
    <citation type="journal article" date="2022" name="BMC Genomics">
        <title>Comparative genome analysis of mycobacteria focusing on tRNA and non-coding RNA.</title>
        <authorList>
            <person name="Behra P.R.K."/>
            <person name="Pettersson B.M.F."/>
            <person name="Ramesh M."/>
            <person name="Das S."/>
            <person name="Dasgupta S."/>
            <person name="Kirsebom L.A."/>
        </authorList>
    </citation>
    <scope>NUCLEOTIDE SEQUENCE</scope>
    <source>
        <strain evidence="2">DSM 44615</strain>
    </source>
</reference>
<feature type="domain" description="ANTAR" evidence="1">
    <location>
        <begin position="6"/>
        <end position="55"/>
    </location>
</feature>
<dbReference type="AlphaFoldDB" id="A0A9X3BUM0"/>
<gene>
    <name evidence="2" type="ORF">H7I41_13195</name>
</gene>
<dbReference type="EMBL" id="JACKSJ010000102">
    <property type="protein sequence ID" value="MCV7170868.1"/>
    <property type="molecule type" value="Genomic_DNA"/>
</dbReference>
<accession>A0A9X3BUM0</accession>
<organism evidence="2 3">
    <name type="scientific">[Mycobacterium] manitobense</name>
    <dbReference type="NCBI Taxonomy" id="190147"/>
    <lineage>
        <taxon>Bacteria</taxon>
        <taxon>Bacillati</taxon>
        <taxon>Actinomycetota</taxon>
        <taxon>Actinomycetes</taxon>
        <taxon>Mycobacteriales</taxon>
        <taxon>Mycobacteriaceae</taxon>
        <taxon>Mycolicibacterium</taxon>
    </lineage>
</organism>
<dbReference type="Pfam" id="PF03861">
    <property type="entry name" value="ANTAR"/>
    <property type="match status" value="1"/>
</dbReference>
<evidence type="ECO:0000313" key="3">
    <source>
        <dbReference type="Proteomes" id="UP001140293"/>
    </source>
</evidence>
<dbReference type="GO" id="GO:0003723">
    <property type="term" value="F:RNA binding"/>
    <property type="evidence" value="ECO:0007669"/>
    <property type="project" value="InterPro"/>
</dbReference>
<proteinExistence type="predicted"/>
<dbReference type="InterPro" id="IPR036388">
    <property type="entry name" value="WH-like_DNA-bd_sf"/>
</dbReference>
<keyword evidence="3" id="KW-1185">Reference proteome</keyword>
<evidence type="ECO:0000313" key="2">
    <source>
        <dbReference type="EMBL" id="MCV7170868.1"/>
    </source>
</evidence>
<dbReference type="InterPro" id="IPR005561">
    <property type="entry name" value="ANTAR"/>
</dbReference>
<protein>
    <submittedName>
        <fullName evidence="2">ANTAR domain-containing protein</fullName>
    </submittedName>
</protein>
<dbReference type="Gene3D" id="1.10.10.10">
    <property type="entry name" value="Winged helix-like DNA-binding domain superfamily/Winged helix DNA-binding domain"/>
    <property type="match status" value="1"/>
</dbReference>